<keyword evidence="5 10" id="KW-0418">Kinase</keyword>
<gene>
    <name evidence="10" type="ORF">ACH49W_24620</name>
</gene>
<dbReference type="PROSITE" id="PS00107">
    <property type="entry name" value="PROTEIN_KINASE_ATP"/>
    <property type="match status" value="1"/>
</dbReference>
<reference evidence="10 11" key="1">
    <citation type="submission" date="2024-10" db="EMBL/GenBank/DDBJ databases">
        <title>The Natural Products Discovery Center: Release of the First 8490 Sequenced Strains for Exploring Actinobacteria Biosynthetic Diversity.</title>
        <authorList>
            <person name="Kalkreuter E."/>
            <person name="Kautsar S.A."/>
            <person name="Yang D."/>
            <person name="Bader C.D."/>
            <person name="Teijaro C.N."/>
            <person name="Fluegel L."/>
            <person name="Davis C.M."/>
            <person name="Simpson J.R."/>
            <person name="Lauterbach L."/>
            <person name="Steele A.D."/>
            <person name="Gui C."/>
            <person name="Meng S."/>
            <person name="Li G."/>
            <person name="Viehrig K."/>
            <person name="Ye F."/>
            <person name="Su P."/>
            <person name="Kiefer A.F."/>
            <person name="Nichols A."/>
            <person name="Cepeda A.J."/>
            <person name="Yan W."/>
            <person name="Fan B."/>
            <person name="Jiang Y."/>
            <person name="Adhikari A."/>
            <person name="Zheng C.-J."/>
            <person name="Schuster L."/>
            <person name="Cowan T.M."/>
            <person name="Smanski M.J."/>
            <person name="Chevrette M.G."/>
            <person name="De Carvalho L.P.S."/>
            <person name="Shen B."/>
        </authorList>
    </citation>
    <scope>NUCLEOTIDE SEQUENCE [LARGE SCALE GENOMIC DNA]</scope>
    <source>
        <strain evidence="10 11">NPDC019275</strain>
    </source>
</reference>
<evidence type="ECO:0000256" key="7">
    <source>
        <dbReference type="PROSITE-ProRule" id="PRU10141"/>
    </source>
</evidence>
<evidence type="ECO:0000313" key="10">
    <source>
        <dbReference type="EMBL" id="MFI2476578.1"/>
    </source>
</evidence>
<evidence type="ECO:0000256" key="2">
    <source>
        <dbReference type="ARBA" id="ARBA00022527"/>
    </source>
</evidence>
<protein>
    <recommendedName>
        <fullName evidence="1">non-specific serine/threonine protein kinase</fullName>
        <ecNumber evidence="1">2.7.11.1</ecNumber>
    </recommendedName>
</protein>
<keyword evidence="8" id="KW-0812">Transmembrane</keyword>
<dbReference type="Proteomes" id="UP001611415">
    <property type="component" value="Unassembled WGS sequence"/>
</dbReference>
<dbReference type="CDD" id="cd14014">
    <property type="entry name" value="STKc_PknB_like"/>
    <property type="match status" value="1"/>
</dbReference>
<accession>A0ABW7X6C1</accession>
<dbReference type="InterPro" id="IPR008271">
    <property type="entry name" value="Ser/Thr_kinase_AS"/>
</dbReference>
<keyword evidence="11" id="KW-1185">Reference proteome</keyword>
<dbReference type="EMBL" id="JBIRYO010000017">
    <property type="protein sequence ID" value="MFI2476578.1"/>
    <property type="molecule type" value="Genomic_DNA"/>
</dbReference>
<keyword evidence="2" id="KW-0723">Serine/threonine-protein kinase</keyword>
<evidence type="ECO:0000256" key="5">
    <source>
        <dbReference type="ARBA" id="ARBA00022777"/>
    </source>
</evidence>
<dbReference type="GO" id="GO:0016301">
    <property type="term" value="F:kinase activity"/>
    <property type="evidence" value="ECO:0007669"/>
    <property type="project" value="UniProtKB-KW"/>
</dbReference>
<keyword evidence="6 7" id="KW-0067">ATP-binding</keyword>
<evidence type="ECO:0000256" key="1">
    <source>
        <dbReference type="ARBA" id="ARBA00012513"/>
    </source>
</evidence>
<feature type="binding site" evidence="7">
    <location>
        <position position="44"/>
    </location>
    <ligand>
        <name>ATP</name>
        <dbReference type="ChEBI" id="CHEBI:30616"/>
    </ligand>
</feature>
<dbReference type="InterPro" id="IPR017441">
    <property type="entry name" value="Protein_kinase_ATP_BS"/>
</dbReference>
<dbReference type="Gene3D" id="3.30.200.20">
    <property type="entry name" value="Phosphorylase Kinase, domain 1"/>
    <property type="match status" value="1"/>
</dbReference>
<proteinExistence type="predicted"/>
<evidence type="ECO:0000259" key="9">
    <source>
        <dbReference type="PROSITE" id="PS50011"/>
    </source>
</evidence>
<dbReference type="Pfam" id="PF01471">
    <property type="entry name" value="PG_binding_1"/>
    <property type="match status" value="1"/>
</dbReference>
<organism evidence="10 11">
    <name type="scientific">Nocardia xishanensis</name>
    <dbReference type="NCBI Taxonomy" id="238964"/>
    <lineage>
        <taxon>Bacteria</taxon>
        <taxon>Bacillati</taxon>
        <taxon>Actinomycetota</taxon>
        <taxon>Actinomycetes</taxon>
        <taxon>Mycobacteriales</taxon>
        <taxon>Nocardiaceae</taxon>
        <taxon>Nocardia</taxon>
    </lineage>
</organism>
<evidence type="ECO:0000256" key="3">
    <source>
        <dbReference type="ARBA" id="ARBA00022679"/>
    </source>
</evidence>
<dbReference type="InterPro" id="IPR036366">
    <property type="entry name" value="PGBDSf"/>
</dbReference>
<dbReference type="InterPro" id="IPR002477">
    <property type="entry name" value="Peptidoglycan-bd-like"/>
</dbReference>
<dbReference type="Gene3D" id="1.10.101.10">
    <property type="entry name" value="PGBD-like superfamily/PGBD"/>
    <property type="match status" value="1"/>
</dbReference>
<dbReference type="EC" id="2.7.11.1" evidence="1"/>
<dbReference type="SMART" id="SM00220">
    <property type="entry name" value="S_TKc"/>
    <property type="match status" value="1"/>
</dbReference>
<dbReference type="SUPFAM" id="SSF47090">
    <property type="entry name" value="PGBD-like"/>
    <property type="match status" value="1"/>
</dbReference>
<keyword evidence="8" id="KW-1133">Transmembrane helix</keyword>
<feature type="domain" description="Protein kinase" evidence="9">
    <location>
        <begin position="15"/>
        <end position="324"/>
    </location>
</feature>
<dbReference type="PROSITE" id="PS00108">
    <property type="entry name" value="PROTEIN_KINASE_ST"/>
    <property type="match status" value="1"/>
</dbReference>
<evidence type="ECO:0000256" key="4">
    <source>
        <dbReference type="ARBA" id="ARBA00022741"/>
    </source>
</evidence>
<dbReference type="SUPFAM" id="SSF56112">
    <property type="entry name" value="Protein kinase-like (PK-like)"/>
    <property type="match status" value="1"/>
</dbReference>
<feature type="transmembrane region" description="Helical" evidence="8">
    <location>
        <begin position="281"/>
        <end position="300"/>
    </location>
</feature>
<evidence type="ECO:0000313" key="11">
    <source>
        <dbReference type="Proteomes" id="UP001611415"/>
    </source>
</evidence>
<dbReference type="PANTHER" id="PTHR43289:SF6">
    <property type="entry name" value="SERINE_THREONINE-PROTEIN KINASE NEKL-3"/>
    <property type="match status" value="1"/>
</dbReference>
<comment type="caution">
    <text evidence="10">The sequence shown here is derived from an EMBL/GenBank/DDBJ whole genome shotgun (WGS) entry which is preliminary data.</text>
</comment>
<sequence length="445" mass="46794">MVAAELIAGSVFAGHQIERRLGSGGMGTVYLAKHPTLPMRVALKVVGAGRDDPEYIALFRREAQLAAGLDHPNIVDVKDFGEEDGALWMSMRYVPGGDAAALVGTGRSGVEASRAVHIVTEAAKALDYAHEHHVVHRDVKPANIFVAPGDAGADRVLVGDFGIARRTDPAATQIDTGVRTFTAPYAPPEQRSGGRVDRRADVYALGVTCYELLTGRLPDAVLADRERLPAGVGAVLAKAMAGDPDERYGTCGELAAALADAVRAESARAEQKRRFGTRGRVAAGAALALALVGAALAWSLRADAGSRASTEPTGAAGVSPRCYFTTEVPTGDGYHVVLPTTNDGGRRCILSYVDSHPGGPGTPRATPIEGVRALQDALRRCYQRELADSDGDYSTATGLAVLYVQDLHGLDRDGVFGPQTSGAMRWPRYRDAGGEFESCVPIGPA</sequence>
<keyword evidence="8" id="KW-0472">Membrane</keyword>
<dbReference type="PANTHER" id="PTHR43289">
    <property type="entry name" value="MITOGEN-ACTIVATED PROTEIN KINASE KINASE KINASE 20-RELATED"/>
    <property type="match status" value="1"/>
</dbReference>
<dbReference type="InterPro" id="IPR011009">
    <property type="entry name" value="Kinase-like_dom_sf"/>
</dbReference>
<keyword evidence="3" id="KW-0808">Transferase</keyword>
<dbReference type="Pfam" id="PF00069">
    <property type="entry name" value="Pkinase"/>
    <property type="match status" value="1"/>
</dbReference>
<dbReference type="Gene3D" id="1.10.510.10">
    <property type="entry name" value="Transferase(Phosphotransferase) domain 1"/>
    <property type="match status" value="1"/>
</dbReference>
<dbReference type="PROSITE" id="PS50011">
    <property type="entry name" value="PROTEIN_KINASE_DOM"/>
    <property type="match status" value="1"/>
</dbReference>
<dbReference type="InterPro" id="IPR000719">
    <property type="entry name" value="Prot_kinase_dom"/>
</dbReference>
<keyword evidence="4 7" id="KW-0547">Nucleotide-binding</keyword>
<evidence type="ECO:0000256" key="8">
    <source>
        <dbReference type="SAM" id="Phobius"/>
    </source>
</evidence>
<dbReference type="RefSeq" id="WP_357400388.1">
    <property type="nucleotide sequence ID" value="NZ_JBEYCD010000001.1"/>
</dbReference>
<dbReference type="InterPro" id="IPR036365">
    <property type="entry name" value="PGBD-like_sf"/>
</dbReference>
<evidence type="ECO:0000256" key="6">
    <source>
        <dbReference type="ARBA" id="ARBA00022840"/>
    </source>
</evidence>
<name>A0ABW7X6C1_9NOCA</name>